<keyword evidence="2 8" id="KW-0813">Transport</keyword>
<dbReference type="PROSITE" id="PS51085">
    <property type="entry name" value="2FE2S_FER_2"/>
    <property type="match status" value="1"/>
</dbReference>
<proteinExistence type="inferred from homology"/>
<evidence type="ECO:0000256" key="1">
    <source>
        <dbReference type="ARBA" id="ARBA00007874"/>
    </source>
</evidence>
<dbReference type="EMBL" id="CAMXCT030003239">
    <property type="protein sequence ID" value="CAL4790600.1"/>
    <property type="molecule type" value="Genomic_DNA"/>
</dbReference>
<dbReference type="OrthoDB" id="1885901at2759"/>
<comment type="cofactor">
    <cofactor evidence="8">
        <name>[2Fe-2S] cluster</name>
        <dbReference type="ChEBI" id="CHEBI:190135"/>
    </cofactor>
    <text evidence="8">Binds 1 [2Fe-2S] cluster.</text>
</comment>
<keyword evidence="4 8" id="KW-0479">Metal-binding</keyword>
<dbReference type="PANTHER" id="PTHR43112:SF3">
    <property type="entry name" value="FERREDOXIN-2, CHLOROPLASTIC"/>
    <property type="match status" value="1"/>
</dbReference>
<evidence type="ECO:0000313" key="11">
    <source>
        <dbReference type="EMBL" id="CAI4003288.1"/>
    </source>
</evidence>
<keyword evidence="13" id="KW-1185">Reference proteome</keyword>
<dbReference type="GO" id="GO:0009055">
    <property type="term" value="F:electron transfer activity"/>
    <property type="evidence" value="ECO:0007669"/>
    <property type="project" value="InterPro"/>
</dbReference>
<dbReference type="GO" id="GO:0046872">
    <property type="term" value="F:metal ion binding"/>
    <property type="evidence" value="ECO:0007669"/>
    <property type="project" value="UniProtKB-KW"/>
</dbReference>
<dbReference type="Gene3D" id="1.20.5.190">
    <property type="match status" value="1"/>
</dbReference>
<dbReference type="InterPro" id="IPR000048">
    <property type="entry name" value="IQ_motif_EF-hand-BS"/>
</dbReference>
<evidence type="ECO:0000256" key="9">
    <source>
        <dbReference type="SAM" id="SignalP"/>
    </source>
</evidence>
<comment type="caution">
    <text evidence="11">The sequence shown here is derived from an EMBL/GenBank/DDBJ whole genome shotgun (WGS) entry which is preliminary data.</text>
</comment>
<feature type="signal peptide" evidence="9">
    <location>
        <begin position="1"/>
        <end position="16"/>
    </location>
</feature>
<reference evidence="11" key="1">
    <citation type="submission" date="2022-10" db="EMBL/GenBank/DDBJ databases">
        <authorList>
            <person name="Chen Y."/>
            <person name="Dougan E. K."/>
            <person name="Chan C."/>
            <person name="Rhodes N."/>
            <person name="Thang M."/>
        </authorList>
    </citation>
    <scope>NUCLEOTIDE SEQUENCE</scope>
</reference>
<comment type="function">
    <text evidence="8">Ferredoxins are iron-sulfur proteins that transfer electrons in a wide variety of metabolic reactions.</text>
</comment>
<sequence>MARLCRPMLLLWTTYGLTFLWTGVSRPGAVRRKWRQVGRQYKVTLESEEGQVTFDCPEDSYLLGHAEEEGIEMTSFCRYGNCAACIGKVLSGSVDQSEQMFLSEEELEQGYIVTCVGYPTSDVIIRTGCRDEVIEEKCCFSTPLCDWCPYQGVEGDRPKKRGQPGPEVVAAAEFHHRRLQLHGGVSALEPERMRAITVFRHRLEKRREKGLPTPTDYNKHQAATKIQARIRGYLVRQWTFEVVSPGPRIFGHGEELAREMRRQRALEDTQ</sequence>
<keyword evidence="6 8" id="KW-0408">Iron</keyword>
<keyword evidence="5 8" id="KW-0249">Electron transport</keyword>
<dbReference type="CDD" id="cd00207">
    <property type="entry name" value="fer2"/>
    <property type="match status" value="1"/>
</dbReference>
<keyword evidence="7 8" id="KW-0411">Iron-sulfur</keyword>
<reference evidence="12" key="2">
    <citation type="submission" date="2024-04" db="EMBL/GenBank/DDBJ databases">
        <authorList>
            <person name="Chen Y."/>
            <person name="Shah S."/>
            <person name="Dougan E. K."/>
            <person name="Thang M."/>
            <person name="Chan C."/>
        </authorList>
    </citation>
    <scope>NUCLEOTIDE SEQUENCE [LARGE SCALE GENOMIC DNA]</scope>
</reference>
<dbReference type="Proteomes" id="UP001152797">
    <property type="component" value="Unassembled WGS sequence"/>
</dbReference>
<evidence type="ECO:0000313" key="12">
    <source>
        <dbReference type="EMBL" id="CAL1156663.1"/>
    </source>
</evidence>
<evidence type="ECO:0000256" key="8">
    <source>
        <dbReference type="RuleBase" id="RU364001"/>
    </source>
</evidence>
<keyword evidence="9" id="KW-0732">Signal</keyword>
<dbReference type="GO" id="GO:0022900">
    <property type="term" value="P:electron transport chain"/>
    <property type="evidence" value="ECO:0007669"/>
    <property type="project" value="InterPro"/>
</dbReference>
<protein>
    <recommendedName>
        <fullName evidence="8">Ferredoxin</fullName>
    </recommendedName>
</protein>
<evidence type="ECO:0000256" key="2">
    <source>
        <dbReference type="ARBA" id="ARBA00022448"/>
    </source>
</evidence>
<dbReference type="Pfam" id="PF00612">
    <property type="entry name" value="IQ"/>
    <property type="match status" value="1"/>
</dbReference>
<dbReference type="NCBIfam" id="TIGR02008">
    <property type="entry name" value="fdx_plant"/>
    <property type="match status" value="1"/>
</dbReference>
<evidence type="ECO:0000256" key="6">
    <source>
        <dbReference type="ARBA" id="ARBA00023004"/>
    </source>
</evidence>
<dbReference type="InterPro" id="IPR036010">
    <property type="entry name" value="2Fe-2S_ferredoxin-like_sf"/>
</dbReference>
<dbReference type="EMBL" id="CAMXCT010003239">
    <property type="protein sequence ID" value="CAI4003288.1"/>
    <property type="molecule type" value="Genomic_DNA"/>
</dbReference>
<evidence type="ECO:0000259" key="10">
    <source>
        <dbReference type="PROSITE" id="PS51085"/>
    </source>
</evidence>
<evidence type="ECO:0000256" key="7">
    <source>
        <dbReference type="ARBA" id="ARBA00023014"/>
    </source>
</evidence>
<dbReference type="EMBL" id="CAMXCT020003239">
    <property type="protein sequence ID" value="CAL1156663.1"/>
    <property type="molecule type" value="Genomic_DNA"/>
</dbReference>
<evidence type="ECO:0000256" key="3">
    <source>
        <dbReference type="ARBA" id="ARBA00022714"/>
    </source>
</evidence>
<comment type="similarity">
    <text evidence="1 8">Belongs to the 2Fe2S plant-type ferredoxin family.</text>
</comment>
<dbReference type="SUPFAM" id="SSF54292">
    <property type="entry name" value="2Fe-2S ferredoxin-like"/>
    <property type="match status" value="1"/>
</dbReference>
<dbReference type="Gene3D" id="3.10.20.30">
    <property type="match status" value="1"/>
</dbReference>
<dbReference type="Pfam" id="PF00111">
    <property type="entry name" value="Fer2"/>
    <property type="match status" value="1"/>
</dbReference>
<gene>
    <name evidence="11" type="ORF">C1SCF055_LOCUS29168</name>
</gene>
<evidence type="ECO:0000256" key="5">
    <source>
        <dbReference type="ARBA" id="ARBA00022982"/>
    </source>
</evidence>
<dbReference type="InterPro" id="IPR010241">
    <property type="entry name" value="Fd_pln"/>
</dbReference>
<name>A0A9P1D3V3_9DINO</name>
<keyword evidence="3 8" id="KW-0001">2Fe-2S</keyword>
<dbReference type="PANTHER" id="PTHR43112">
    <property type="entry name" value="FERREDOXIN"/>
    <property type="match status" value="1"/>
</dbReference>
<dbReference type="InterPro" id="IPR006058">
    <property type="entry name" value="2Fe2S_fd_BS"/>
</dbReference>
<feature type="domain" description="2Fe-2S ferredoxin-type" evidence="10">
    <location>
        <begin position="41"/>
        <end position="131"/>
    </location>
</feature>
<feature type="chain" id="PRO_5043271141" description="Ferredoxin" evidence="9">
    <location>
        <begin position="17"/>
        <end position="270"/>
    </location>
</feature>
<evidence type="ECO:0000313" key="13">
    <source>
        <dbReference type="Proteomes" id="UP001152797"/>
    </source>
</evidence>
<dbReference type="CDD" id="cd23767">
    <property type="entry name" value="IQCD"/>
    <property type="match status" value="1"/>
</dbReference>
<evidence type="ECO:0000256" key="4">
    <source>
        <dbReference type="ARBA" id="ARBA00022723"/>
    </source>
</evidence>
<dbReference type="AlphaFoldDB" id="A0A9P1D3V3"/>
<dbReference type="PROSITE" id="PS50096">
    <property type="entry name" value="IQ"/>
    <property type="match status" value="1"/>
</dbReference>
<organism evidence="11">
    <name type="scientific">Cladocopium goreaui</name>
    <dbReference type="NCBI Taxonomy" id="2562237"/>
    <lineage>
        <taxon>Eukaryota</taxon>
        <taxon>Sar</taxon>
        <taxon>Alveolata</taxon>
        <taxon>Dinophyceae</taxon>
        <taxon>Suessiales</taxon>
        <taxon>Symbiodiniaceae</taxon>
        <taxon>Cladocopium</taxon>
    </lineage>
</organism>
<dbReference type="PROSITE" id="PS00197">
    <property type="entry name" value="2FE2S_FER_1"/>
    <property type="match status" value="1"/>
</dbReference>
<dbReference type="InterPro" id="IPR001041">
    <property type="entry name" value="2Fe-2S_ferredoxin-type"/>
</dbReference>
<dbReference type="InterPro" id="IPR012675">
    <property type="entry name" value="Beta-grasp_dom_sf"/>
</dbReference>
<accession>A0A9P1D3V3</accession>
<dbReference type="GO" id="GO:0051537">
    <property type="term" value="F:2 iron, 2 sulfur cluster binding"/>
    <property type="evidence" value="ECO:0007669"/>
    <property type="project" value="UniProtKB-KW"/>
</dbReference>